<dbReference type="Gene3D" id="3.10.20.310">
    <property type="entry name" value="membrane protein fhac"/>
    <property type="match status" value="5"/>
</dbReference>
<dbReference type="PIRSF" id="PIRSF006076">
    <property type="entry name" value="OM_assembly_OMP85"/>
    <property type="match status" value="1"/>
</dbReference>
<proteinExistence type="predicted"/>
<sequence length="887" mass="99423">MNLSVITKLSFFFLSFFFLQILESAPLGSSHKTDTPIIQSIKLENLTYMSESLAKDLLGIKEGEHLDKAKLNKAILNLYKQGYFSDIYATLDDGILTFIVEEKPAIASVEIKGYGTESERDTLYGQLGIKKGDTYDELKLEKALDTLKQMLEYKGYYGSVVEPEIQQLANGKALAIILNVNRGNSIIIEKSYYEGAQKLKKRKIESLSANKQRDFMGWMWGLNNGKLMLNELELDPLRIQDSYMRNGFLDANVSNPLLSVNMSNHKAELYYNIKEGSQYILKDIEFVIDDEHKDLISEKELKKNLTAKIDNFLNIQNVRDDSQIIKLKIADLGYAYVAVNPDLRKNAEKQEVVIVYYIDFGKKVHINDVIISGNTRTGDRIIRREILIAPGDIYSLGKIQNSEIALKRIGYFENVRIDEKRVGDDAMDLIINVTEGRTGELTFGIGYGSFYGLMVNGSVNERNLFGSGFGASLYANVSFGGDFSYYRGNNSFFTATQQAFNLSLTNPRILDSKWSLALNIYYSRYLNYVYTQQTVGGGFTVGRLLAPTLRLNVGYDINKTDTFGFFNLYTGQAQPQYQKYYDTGNIDYTIDNPNFQSNITGAMPNGVCDATTNPSACANDTTNGQIRLRTQGLWDRSYSGWANAPVKSSITPSLVFDNTDDYYFPKNGNSTNISLNIAGIGGDVFYTKVYAKTGFYFDLSKWIKLDFIARYKAQGGYLFRYGENHFLPLNDTFYMGGVGTIRGYSSYSITPLDSDNLRVGGDGIFTNSFELSYGLIPSAKMRVSLYVDYGILTYHGANGAANFKQYGTVVGQTSYLQRGAAGISIEWVSPMGPIVLVFPMLWYGPTDPNGTGSNKIFSYSTANNIRASGGFLTNYPSFFEFTMGTRF</sequence>
<accession>A0A3D8J897</accession>
<dbReference type="Pfam" id="PF07244">
    <property type="entry name" value="POTRA"/>
    <property type="match status" value="5"/>
</dbReference>
<dbReference type="InterPro" id="IPR034746">
    <property type="entry name" value="POTRA"/>
</dbReference>
<keyword evidence="7" id="KW-0998">Cell outer membrane</keyword>
<evidence type="ECO:0000256" key="1">
    <source>
        <dbReference type="ARBA" id="ARBA00004370"/>
    </source>
</evidence>
<evidence type="ECO:0000313" key="10">
    <source>
        <dbReference type="EMBL" id="RDU73729.1"/>
    </source>
</evidence>
<evidence type="ECO:0000256" key="4">
    <source>
        <dbReference type="ARBA" id="ARBA00022729"/>
    </source>
</evidence>
<comment type="caution">
    <text evidence="10">The sequence shown here is derived from an EMBL/GenBank/DDBJ whole genome shotgun (WGS) entry which is preliminary data.</text>
</comment>
<dbReference type="NCBIfam" id="TIGR03303">
    <property type="entry name" value="OM_YaeT"/>
    <property type="match status" value="1"/>
</dbReference>
<evidence type="ECO:0000256" key="7">
    <source>
        <dbReference type="ARBA" id="ARBA00023237"/>
    </source>
</evidence>
<keyword evidence="6" id="KW-0472">Membrane</keyword>
<evidence type="ECO:0000256" key="3">
    <source>
        <dbReference type="ARBA" id="ARBA00022692"/>
    </source>
</evidence>
<evidence type="ECO:0000256" key="8">
    <source>
        <dbReference type="NCBIfam" id="TIGR03303"/>
    </source>
</evidence>
<dbReference type="InterPro" id="IPR000184">
    <property type="entry name" value="Bac_surfAg_D15"/>
</dbReference>
<organism evidence="10 11">
    <name type="scientific">Helicobacter aurati</name>
    <dbReference type="NCBI Taxonomy" id="137778"/>
    <lineage>
        <taxon>Bacteria</taxon>
        <taxon>Pseudomonadati</taxon>
        <taxon>Campylobacterota</taxon>
        <taxon>Epsilonproteobacteria</taxon>
        <taxon>Campylobacterales</taxon>
        <taxon>Helicobacteraceae</taxon>
        <taxon>Helicobacter</taxon>
    </lineage>
</organism>
<dbReference type="PROSITE" id="PS51779">
    <property type="entry name" value="POTRA"/>
    <property type="match status" value="2"/>
</dbReference>
<dbReference type="EMBL" id="NXLW01000001">
    <property type="protein sequence ID" value="RDU73729.1"/>
    <property type="molecule type" value="Genomic_DNA"/>
</dbReference>
<dbReference type="InterPro" id="IPR010827">
    <property type="entry name" value="BamA/TamA_POTRA"/>
</dbReference>
<dbReference type="Gene3D" id="2.40.160.50">
    <property type="entry name" value="membrane protein fhac: a member of the omp85/tpsb transporter family"/>
    <property type="match status" value="1"/>
</dbReference>
<dbReference type="OrthoDB" id="9803054at2"/>
<gene>
    <name evidence="10" type="primary">bamA</name>
    <name evidence="10" type="ORF">CQA66_00660</name>
</gene>
<dbReference type="InterPro" id="IPR023707">
    <property type="entry name" value="OM_assembly_BamA"/>
</dbReference>
<keyword evidence="3" id="KW-0812">Transmembrane</keyword>
<dbReference type="GO" id="GO:0009279">
    <property type="term" value="C:cell outer membrane"/>
    <property type="evidence" value="ECO:0007669"/>
    <property type="project" value="UniProtKB-UniRule"/>
</dbReference>
<name>A0A3D8J897_9HELI</name>
<comment type="subcellular location">
    <subcellularLocation>
        <location evidence="1">Membrane</location>
    </subcellularLocation>
</comment>
<dbReference type="PANTHER" id="PTHR12815:SF23">
    <property type="entry name" value="OUTER MEMBRANE PROTEIN ASSEMBLY FACTOR BAMA"/>
    <property type="match status" value="1"/>
</dbReference>
<dbReference type="Pfam" id="PF01103">
    <property type="entry name" value="Omp85"/>
    <property type="match status" value="1"/>
</dbReference>
<protein>
    <recommendedName>
        <fullName evidence="8">Outer membrane protein assembly factor BamA</fullName>
    </recommendedName>
</protein>
<keyword evidence="2" id="KW-1134">Transmembrane beta strand</keyword>
<dbReference type="PANTHER" id="PTHR12815">
    <property type="entry name" value="SORTING AND ASSEMBLY MACHINERY SAMM50 PROTEIN FAMILY MEMBER"/>
    <property type="match status" value="1"/>
</dbReference>
<evidence type="ECO:0000256" key="2">
    <source>
        <dbReference type="ARBA" id="ARBA00022452"/>
    </source>
</evidence>
<dbReference type="AlphaFoldDB" id="A0A3D8J897"/>
<dbReference type="RefSeq" id="WP_104762561.1">
    <property type="nucleotide sequence ID" value="NZ_FZPM01000005.1"/>
</dbReference>
<keyword evidence="11" id="KW-1185">Reference proteome</keyword>
<reference evidence="10 11" key="1">
    <citation type="submission" date="2018-04" db="EMBL/GenBank/DDBJ databases">
        <title>Novel Campyloabacter and Helicobacter Species and Strains.</title>
        <authorList>
            <person name="Mannion A.J."/>
            <person name="Shen Z."/>
            <person name="Fox J.G."/>
        </authorList>
    </citation>
    <scope>NUCLEOTIDE SEQUENCE [LARGE SCALE GENOMIC DNA]</scope>
    <source>
        <strain evidence="10 11">MIT 97-5075</strain>
    </source>
</reference>
<dbReference type="Proteomes" id="UP000256424">
    <property type="component" value="Unassembled WGS sequence"/>
</dbReference>
<evidence type="ECO:0000313" key="11">
    <source>
        <dbReference type="Proteomes" id="UP000256424"/>
    </source>
</evidence>
<evidence type="ECO:0000259" key="9">
    <source>
        <dbReference type="PROSITE" id="PS51779"/>
    </source>
</evidence>
<keyword evidence="5" id="KW-0677">Repeat</keyword>
<feature type="domain" description="POTRA" evidence="9">
    <location>
        <begin position="36"/>
        <end position="103"/>
    </location>
</feature>
<dbReference type="GO" id="GO:0071709">
    <property type="term" value="P:membrane assembly"/>
    <property type="evidence" value="ECO:0007669"/>
    <property type="project" value="InterPro"/>
</dbReference>
<feature type="domain" description="POTRA" evidence="9">
    <location>
        <begin position="364"/>
        <end position="436"/>
    </location>
</feature>
<keyword evidence="4" id="KW-0732">Signal</keyword>
<evidence type="ECO:0000256" key="5">
    <source>
        <dbReference type="ARBA" id="ARBA00022737"/>
    </source>
</evidence>
<dbReference type="InterPro" id="IPR039910">
    <property type="entry name" value="D15-like"/>
</dbReference>
<evidence type="ECO:0000256" key="6">
    <source>
        <dbReference type="ARBA" id="ARBA00023136"/>
    </source>
</evidence>